<feature type="compositionally biased region" description="Basic and acidic residues" evidence="1">
    <location>
        <begin position="29"/>
        <end position="58"/>
    </location>
</feature>
<gene>
    <name evidence="3" type="ORF">SAMD00020551_4128</name>
</gene>
<dbReference type="RefSeq" id="WP_041967576.1">
    <property type="nucleotide sequence ID" value="NZ_BASE01000101.1"/>
</dbReference>
<organism evidence="3 4">
    <name type="scientific">Mesobacillus selenatarsenatis (strain DSM 18680 / JCM 14380 / FERM P-15431 / SF-1)</name>
    <dbReference type="NCBI Taxonomy" id="1321606"/>
    <lineage>
        <taxon>Bacteria</taxon>
        <taxon>Bacillati</taxon>
        <taxon>Bacillota</taxon>
        <taxon>Bacilli</taxon>
        <taxon>Bacillales</taxon>
        <taxon>Bacillaceae</taxon>
        <taxon>Mesobacillus</taxon>
    </lineage>
</organism>
<feature type="chain" id="PRO_5002042708" description="Lipoprotein" evidence="2">
    <location>
        <begin position="23"/>
        <end position="407"/>
    </location>
</feature>
<comment type="caution">
    <text evidence="3">The sequence shown here is derived from an EMBL/GenBank/DDBJ whole genome shotgun (WGS) entry which is preliminary data.</text>
</comment>
<dbReference type="EMBL" id="BASE01000101">
    <property type="protein sequence ID" value="GAM15957.1"/>
    <property type="molecule type" value="Genomic_DNA"/>
</dbReference>
<sequence>MNKKKHLKAIFASFLMASTVLAACGGDETAEKPEENKQAETEGNTEETKENTEETKEVNVEDTDAAKQADAYADMMSELVKAKEGQEVNWDTVQQKYEAGLQKDIAELNPEFDQAIQAALTAGKSGEMEPIIAVQLTDKTTQSYFYQNQKALQKEAVAALNEDKKDEANLAFAQIKHLAEKVFIPTAEKRDKYYELSGDASLVENINSGLSAQEEALNAGNAEDFQVYLQVTDKSIYRSYYLAAKSYAEKIEAGAKEGKDSKELSIMQAEAWGFYQAIKGSLGGGDEAAAAQLDKLFTLNTTDPTTIKSAETNALFAKAVAGKIKGYYEKAPNLLAEGNEVEAKVSAMEGNMFLKMLQGQMTEKMGEEKTQSVFADAEAWYNAIAENNTEEAKAKGEAVITAINGLL</sequence>
<name>A0A0A8XAC0_MESS1</name>
<feature type="signal peptide" evidence="2">
    <location>
        <begin position="1"/>
        <end position="22"/>
    </location>
</feature>
<keyword evidence="4" id="KW-1185">Reference proteome</keyword>
<evidence type="ECO:0008006" key="5">
    <source>
        <dbReference type="Google" id="ProtNLM"/>
    </source>
</evidence>
<evidence type="ECO:0000256" key="1">
    <source>
        <dbReference type="SAM" id="MobiDB-lite"/>
    </source>
</evidence>
<accession>A0A0A8XAC0</accession>
<evidence type="ECO:0000313" key="3">
    <source>
        <dbReference type="EMBL" id="GAM15957.1"/>
    </source>
</evidence>
<reference evidence="3 4" key="1">
    <citation type="submission" date="2013-06" db="EMBL/GenBank/DDBJ databases">
        <title>Whole genome shotgun sequence of Bacillus selenatarsenatis SF-1.</title>
        <authorList>
            <person name="Kuroda M."/>
            <person name="Sei K."/>
            <person name="Yamashita M."/>
            <person name="Ike M."/>
        </authorList>
    </citation>
    <scope>NUCLEOTIDE SEQUENCE [LARGE SCALE GENOMIC DNA]</scope>
    <source>
        <strain evidence="3 4">SF-1</strain>
    </source>
</reference>
<keyword evidence="2" id="KW-0732">Signal</keyword>
<dbReference type="PROSITE" id="PS51257">
    <property type="entry name" value="PROKAR_LIPOPROTEIN"/>
    <property type="match status" value="1"/>
</dbReference>
<protein>
    <recommendedName>
        <fullName evidence="5">Lipoprotein</fullName>
    </recommendedName>
</protein>
<dbReference type="Proteomes" id="UP000031014">
    <property type="component" value="Unassembled WGS sequence"/>
</dbReference>
<proteinExistence type="predicted"/>
<feature type="region of interest" description="Disordered" evidence="1">
    <location>
        <begin position="28"/>
        <end position="58"/>
    </location>
</feature>
<dbReference type="OrthoDB" id="2111131at2"/>
<dbReference type="STRING" id="1321606.SAMD00020551_4128"/>
<evidence type="ECO:0000313" key="4">
    <source>
        <dbReference type="Proteomes" id="UP000031014"/>
    </source>
</evidence>
<dbReference type="AlphaFoldDB" id="A0A0A8XAC0"/>
<evidence type="ECO:0000256" key="2">
    <source>
        <dbReference type="SAM" id="SignalP"/>
    </source>
</evidence>